<dbReference type="EMBL" id="BNEA01000015">
    <property type="protein sequence ID" value="GHI54353.1"/>
    <property type="molecule type" value="Genomic_DNA"/>
</dbReference>
<sequence length="72" mass="7998">MEWFVNLWGVDAPSTSQFGRSTRTGGKRVVLSYPIKKLALVAKGKVRYRFVVDAAPDPVTGKRKQLTRTFGG</sequence>
<organism evidence="1 2">
    <name type="scientific">Streptomyces rubradiris</name>
    <name type="common">Streptomyces achromogenes subsp. rubradiris</name>
    <dbReference type="NCBI Taxonomy" id="285531"/>
    <lineage>
        <taxon>Bacteria</taxon>
        <taxon>Bacillati</taxon>
        <taxon>Actinomycetota</taxon>
        <taxon>Actinomycetes</taxon>
        <taxon>Kitasatosporales</taxon>
        <taxon>Streptomycetaceae</taxon>
        <taxon>Streptomyces</taxon>
    </lineage>
</organism>
<protein>
    <submittedName>
        <fullName evidence="1">Uncharacterized protein</fullName>
    </submittedName>
</protein>
<name>A0ABQ3RES7_STRRR</name>
<reference evidence="2" key="1">
    <citation type="submission" date="2023-07" db="EMBL/GenBank/DDBJ databases">
        <title>Whole genome shotgun sequence of Streptomyces achromogenes subsp. rubradiris NBRC 14000.</title>
        <authorList>
            <person name="Komaki H."/>
            <person name="Tamura T."/>
        </authorList>
    </citation>
    <scope>NUCLEOTIDE SEQUENCE [LARGE SCALE GENOMIC DNA]</scope>
    <source>
        <strain evidence="2">NBRC 14000</strain>
    </source>
</reference>
<gene>
    <name evidence="1" type="ORF">Srubr_41990</name>
</gene>
<keyword evidence="2" id="KW-1185">Reference proteome</keyword>
<accession>A0ABQ3RES7</accession>
<evidence type="ECO:0000313" key="2">
    <source>
        <dbReference type="Proteomes" id="UP000646738"/>
    </source>
</evidence>
<dbReference type="Proteomes" id="UP000646738">
    <property type="component" value="Unassembled WGS sequence"/>
</dbReference>
<evidence type="ECO:0000313" key="1">
    <source>
        <dbReference type="EMBL" id="GHI54353.1"/>
    </source>
</evidence>
<proteinExistence type="predicted"/>
<comment type="caution">
    <text evidence="1">The sequence shown here is derived from an EMBL/GenBank/DDBJ whole genome shotgun (WGS) entry which is preliminary data.</text>
</comment>